<gene>
    <name evidence="1" type="ORF">CQA43_02195</name>
</gene>
<accession>A0A3D8IEW8</accession>
<name>A0A3D8IEW8_9HELI</name>
<sequence>MINNSCAFSISFEFYLTCFLCWIGSATKSAKEIFPSSFFASVCRVDFSLEISFSLPPKFSKRSISPSQFYHFCKV</sequence>
<evidence type="ECO:0000313" key="1">
    <source>
        <dbReference type="EMBL" id="RDU63660.1"/>
    </source>
</evidence>
<dbReference type="Proteomes" id="UP000256650">
    <property type="component" value="Unassembled WGS sequence"/>
</dbReference>
<dbReference type="AlphaFoldDB" id="A0A3D8IEW8"/>
<protein>
    <submittedName>
        <fullName evidence="1">Uncharacterized protein</fullName>
    </submittedName>
</protein>
<proteinExistence type="predicted"/>
<keyword evidence="2" id="KW-1185">Reference proteome</keyword>
<reference evidence="1 2" key="1">
    <citation type="submission" date="2018-04" db="EMBL/GenBank/DDBJ databases">
        <title>Novel Campyloabacter and Helicobacter Species and Strains.</title>
        <authorList>
            <person name="Mannion A.J."/>
            <person name="Shen Z."/>
            <person name="Fox J.G."/>
        </authorList>
    </citation>
    <scope>NUCLEOTIDE SEQUENCE [LARGE SCALE GENOMIC DNA]</scope>
    <source>
        <strain evidence="1 2">MIT 99-5101</strain>
    </source>
</reference>
<dbReference type="EMBL" id="NXLS01000002">
    <property type="protein sequence ID" value="RDU63660.1"/>
    <property type="molecule type" value="Genomic_DNA"/>
</dbReference>
<evidence type="ECO:0000313" key="2">
    <source>
        <dbReference type="Proteomes" id="UP000256650"/>
    </source>
</evidence>
<comment type="caution">
    <text evidence="1">The sequence shown here is derived from an EMBL/GenBank/DDBJ whole genome shotgun (WGS) entry which is preliminary data.</text>
</comment>
<organism evidence="1 2">
    <name type="scientific">Helicobacter ganmani</name>
    <dbReference type="NCBI Taxonomy" id="60246"/>
    <lineage>
        <taxon>Bacteria</taxon>
        <taxon>Pseudomonadati</taxon>
        <taxon>Campylobacterota</taxon>
        <taxon>Epsilonproteobacteria</taxon>
        <taxon>Campylobacterales</taxon>
        <taxon>Helicobacteraceae</taxon>
        <taxon>Helicobacter</taxon>
    </lineage>
</organism>